<dbReference type="OrthoDB" id="9802846at2"/>
<dbReference type="AlphaFoldDB" id="A0A402DUU1"/>
<name>A0A402DUU1_9CELL</name>
<gene>
    <name evidence="2" type="ORF">CBZ_29240</name>
</gene>
<proteinExistence type="predicted"/>
<protein>
    <recommendedName>
        <fullName evidence="1">IraD/Gp25-like domain-containing protein</fullName>
    </recommendedName>
</protein>
<feature type="domain" description="IraD/Gp25-like" evidence="1">
    <location>
        <begin position="29"/>
        <end position="116"/>
    </location>
</feature>
<evidence type="ECO:0000259" key="1">
    <source>
        <dbReference type="Pfam" id="PF04965"/>
    </source>
</evidence>
<dbReference type="Pfam" id="PF04965">
    <property type="entry name" value="GPW_gp25"/>
    <property type="match status" value="1"/>
</dbReference>
<sequence length="149" mass="16191">MGQEFIGAGWAFPVRTDPTGRIALSREGREIEESIRLILATSPGERPMRPEFGCAVHDYVFAPADASTAGSIADAVRVALDRWEPRIDLRDVLVRYDQVERGLLYIDVVYALRGTNDPRNLVFPFYTIPDERPGTPAGTGGSGPTSGGA</sequence>
<dbReference type="SUPFAM" id="SSF160719">
    <property type="entry name" value="gpW/gp25-like"/>
    <property type="match status" value="1"/>
</dbReference>
<evidence type="ECO:0000313" key="2">
    <source>
        <dbReference type="EMBL" id="GCE77868.1"/>
    </source>
</evidence>
<dbReference type="Gene3D" id="3.10.450.40">
    <property type="match status" value="1"/>
</dbReference>
<dbReference type="InterPro" id="IPR007048">
    <property type="entry name" value="IraD/Gp25-like"/>
</dbReference>
<keyword evidence="3" id="KW-1185">Reference proteome</keyword>
<dbReference type="EMBL" id="BIMR01000269">
    <property type="protein sequence ID" value="GCE77868.1"/>
    <property type="molecule type" value="Genomic_DNA"/>
</dbReference>
<comment type="caution">
    <text evidence="2">The sequence shown here is derived from an EMBL/GenBank/DDBJ whole genome shotgun (WGS) entry which is preliminary data.</text>
</comment>
<accession>A0A402DUU1</accession>
<dbReference type="Proteomes" id="UP000289954">
    <property type="component" value="Unassembled WGS sequence"/>
</dbReference>
<organism evidence="2 3">
    <name type="scientific">Cellulomonas biazotea</name>
    <dbReference type="NCBI Taxonomy" id="1709"/>
    <lineage>
        <taxon>Bacteria</taxon>
        <taxon>Bacillati</taxon>
        <taxon>Actinomycetota</taxon>
        <taxon>Actinomycetes</taxon>
        <taxon>Micrococcales</taxon>
        <taxon>Cellulomonadaceae</taxon>
        <taxon>Cellulomonas</taxon>
    </lineage>
</organism>
<dbReference type="RefSeq" id="WP_130782494.1">
    <property type="nucleotide sequence ID" value="NZ_BIMR01000269.1"/>
</dbReference>
<evidence type="ECO:0000313" key="3">
    <source>
        <dbReference type="Proteomes" id="UP000289954"/>
    </source>
</evidence>
<reference evidence="2 3" key="1">
    <citation type="submission" date="2019-01" db="EMBL/GenBank/DDBJ databases">
        <title>Draft genome sequence of Cellulomonas takizawaensis strain TKZ-21.</title>
        <authorList>
            <person name="Yamamura H."/>
            <person name="Hayashi T."/>
            <person name="Hamada M."/>
            <person name="Serisawa Y."/>
            <person name="Matsuyama K."/>
            <person name="Nakagawa Y."/>
            <person name="Otoguro M."/>
            <person name="Yanagida F."/>
            <person name="Hayakawa M."/>
        </authorList>
    </citation>
    <scope>NUCLEOTIDE SEQUENCE [LARGE SCALE GENOMIC DNA]</scope>
    <source>
        <strain evidence="2 3">NBRC12680</strain>
    </source>
</reference>